<protein>
    <submittedName>
        <fullName evidence="3">Uncharacterized protein</fullName>
    </submittedName>
</protein>
<reference evidence="3 4" key="1">
    <citation type="submission" date="2012-05" db="EMBL/GenBank/DDBJ databases">
        <title>Recombination and specialization in a pathogen metapopulation.</title>
        <authorList>
            <person name="Gardiner A."/>
            <person name="Kemen E."/>
            <person name="Schultz-Larsen T."/>
            <person name="MacLean D."/>
            <person name="Van Oosterhout C."/>
            <person name="Jones J.D.G."/>
        </authorList>
    </citation>
    <scope>NUCLEOTIDE SEQUENCE [LARGE SCALE GENOMIC DNA]</scope>
    <source>
        <strain evidence="3 4">Ac Nc2</strain>
    </source>
</reference>
<sequence>MVPPSRGHDVDLYDNAKVEIIRQSGMTERFFEPGTSGMLRMGQDPDATLAEFSNAADGSFSCYDISTIPTGNVGPGKCNSYEDCRTITGGTGFNVPMKIIPSKTDGDTCKEIQCLGMDPMCKDAYAYPTDDIKTHTCKKGVDYQVIFCPLGSKPGPNLIQDLIRPILEIPLAPALDIIVATNVLAPTTQLTPPQASRSEHLRSSNQNRSQVVPPQIHTPTIISQTVKPPITHQQTRKTKLVTSELGQSSKPNRQIEIVPIAENVQEISTKSGQKSSHVSTIFIVFGILTAVACIAGAVIFYGRKKKQQLSQFYSKDESSARSRFSVDFTKGSTLNHSNIATEQSF</sequence>
<evidence type="ECO:0000256" key="1">
    <source>
        <dbReference type="SAM" id="MobiDB-lite"/>
    </source>
</evidence>
<evidence type="ECO:0000256" key="2">
    <source>
        <dbReference type="SAM" id="Phobius"/>
    </source>
</evidence>
<comment type="caution">
    <text evidence="3">The sequence shown here is derived from an EMBL/GenBank/DDBJ whole genome shotgun (WGS) entry which is preliminary data.</text>
</comment>
<dbReference type="SUPFAM" id="SSF49870">
    <property type="entry name" value="Osmotin, thaumatin-like protein"/>
    <property type="match status" value="1"/>
</dbReference>
<accession>A0A024GV94</accession>
<feature type="region of interest" description="Disordered" evidence="1">
    <location>
        <begin position="189"/>
        <end position="215"/>
    </location>
</feature>
<dbReference type="InterPro" id="IPR037176">
    <property type="entry name" value="Osmotin/thaumatin-like_sf"/>
</dbReference>
<dbReference type="PANTHER" id="PTHR31737">
    <property type="entry name" value="PROTEIN TOS1"/>
    <property type="match status" value="1"/>
</dbReference>
<dbReference type="Proteomes" id="UP000053237">
    <property type="component" value="Unassembled WGS sequence"/>
</dbReference>
<keyword evidence="2" id="KW-1133">Transmembrane helix</keyword>
<dbReference type="Gene3D" id="2.60.110.10">
    <property type="entry name" value="Thaumatin"/>
    <property type="match status" value="2"/>
</dbReference>
<evidence type="ECO:0000313" key="3">
    <source>
        <dbReference type="EMBL" id="CCI50499.1"/>
    </source>
</evidence>
<keyword evidence="2" id="KW-0812">Transmembrane</keyword>
<dbReference type="OrthoDB" id="430315at2759"/>
<feature type="transmembrane region" description="Helical" evidence="2">
    <location>
        <begin position="281"/>
        <end position="301"/>
    </location>
</feature>
<dbReference type="InterPro" id="IPR001938">
    <property type="entry name" value="Thaumatin"/>
</dbReference>
<dbReference type="InParanoid" id="A0A024GV94"/>
<dbReference type="PANTHER" id="PTHR31737:SF2">
    <property type="entry name" value="PROTEIN TOS1"/>
    <property type="match status" value="1"/>
</dbReference>
<organism evidence="3 4">
    <name type="scientific">Albugo candida</name>
    <dbReference type="NCBI Taxonomy" id="65357"/>
    <lineage>
        <taxon>Eukaryota</taxon>
        <taxon>Sar</taxon>
        <taxon>Stramenopiles</taxon>
        <taxon>Oomycota</taxon>
        <taxon>Peronosporomycetes</taxon>
        <taxon>Albuginales</taxon>
        <taxon>Albuginaceae</taxon>
        <taxon>Albugo</taxon>
    </lineage>
</organism>
<dbReference type="EMBL" id="CAIX01000539">
    <property type="protein sequence ID" value="CCI50499.1"/>
    <property type="molecule type" value="Genomic_DNA"/>
</dbReference>
<dbReference type="AlphaFoldDB" id="A0A024GV94"/>
<keyword evidence="4" id="KW-1185">Reference proteome</keyword>
<proteinExistence type="predicted"/>
<name>A0A024GV94_9STRA</name>
<feature type="compositionally biased region" description="Polar residues" evidence="1">
    <location>
        <begin position="203"/>
        <end position="215"/>
    </location>
</feature>
<gene>
    <name evidence="3" type="ORF">BN9_123350</name>
</gene>
<dbReference type="PROSITE" id="PS51367">
    <property type="entry name" value="THAUMATIN_2"/>
    <property type="match status" value="1"/>
</dbReference>
<keyword evidence="2" id="KW-0472">Membrane</keyword>
<evidence type="ECO:0000313" key="4">
    <source>
        <dbReference type="Proteomes" id="UP000053237"/>
    </source>
</evidence>
<dbReference type="SMART" id="SM00205">
    <property type="entry name" value="THN"/>
    <property type="match status" value="1"/>
</dbReference>